<dbReference type="EMBL" id="KN825470">
    <property type="protein sequence ID" value="KIK90793.1"/>
    <property type="molecule type" value="Genomic_DNA"/>
</dbReference>
<keyword evidence="3" id="KW-0963">Cytoplasm</keyword>
<feature type="domain" description="Zinc-finger" evidence="12">
    <location>
        <begin position="62"/>
        <end position="172"/>
    </location>
</feature>
<proteinExistence type="predicted"/>
<evidence type="ECO:0000256" key="5">
    <source>
        <dbReference type="ARBA" id="ARBA00022553"/>
    </source>
</evidence>
<reference evidence="13 14" key="1">
    <citation type="submission" date="2014-04" db="EMBL/GenBank/DDBJ databases">
        <authorList>
            <consortium name="DOE Joint Genome Institute"/>
            <person name="Kuo A."/>
            <person name="Kohler A."/>
            <person name="Jargeat P."/>
            <person name="Nagy L.G."/>
            <person name="Floudas D."/>
            <person name="Copeland A."/>
            <person name="Barry K.W."/>
            <person name="Cichocki N."/>
            <person name="Veneault-Fourrey C."/>
            <person name="LaButti K."/>
            <person name="Lindquist E.A."/>
            <person name="Lipzen A."/>
            <person name="Lundell T."/>
            <person name="Morin E."/>
            <person name="Murat C."/>
            <person name="Sun H."/>
            <person name="Tunlid A."/>
            <person name="Henrissat B."/>
            <person name="Grigoriev I.V."/>
            <person name="Hibbett D.S."/>
            <person name="Martin F."/>
            <person name="Nordberg H.P."/>
            <person name="Cantor M.N."/>
            <person name="Hua S.X."/>
        </authorList>
    </citation>
    <scope>NUCLEOTIDE SEQUENCE [LARGE SCALE GENOMIC DNA]</scope>
    <source>
        <strain evidence="13 14">Ve08.2h10</strain>
    </source>
</reference>
<dbReference type="PANTHER" id="PTHR31169">
    <property type="entry name" value="OS05G0300700 PROTEIN"/>
    <property type="match status" value="1"/>
</dbReference>
<feature type="compositionally biased region" description="Acidic residues" evidence="11">
    <location>
        <begin position="675"/>
        <end position="689"/>
    </location>
</feature>
<dbReference type="GO" id="GO:0006355">
    <property type="term" value="P:regulation of DNA-templated transcription"/>
    <property type="evidence" value="ECO:0007669"/>
    <property type="project" value="InterPro"/>
</dbReference>
<dbReference type="OrthoDB" id="298344at2759"/>
<evidence type="ECO:0000256" key="4">
    <source>
        <dbReference type="ARBA" id="ARBA00022499"/>
    </source>
</evidence>
<dbReference type="InterPro" id="IPR040221">
    <property type="entry name" value="CDCA7/CDA7L"/>
</dbReference>
<keyword evidence="4" id="KW-1017">Isopeptide bond</keyword>
<evidence type="ECO:0000256" key="6">
    <source>
        <dbReference type="ARBA" id="ARBA00022843"/>
    </source>
</evidence>
<keyword evidence="8" id="KW-0804">Transcription</keyword>
<sequence length="740" mass="82458">MLSSTISTPSFPKRKSDVDPAVGTPEQPFTKKPKVAQTNPDAISQVTKLPNAADEYPNGFVYCHQCNKKRDAAASVHCTLKDHKGRRCGAKYCKPCLKNRYGLILEDIVTGGVTEEMVQEEHVRGQDYHFKCPRCDDVCNCVACRKAKGLRPTGNLANAARQSGLTSAADVLRQDPTAAGPMAYKSFAERAEKKGRLQQVVAVASSKQDDRATKRSHSAPVKGDTKLQPGAKTRYTAQSTKDAKSQVESRAKPGLKLKVQTLPKPKPVPKPVWTIVNTPLSLIEAEERISIREFTLRFSSIMELSRTHLDELEELRPSQNRNVDDEDEDLVPWVSEACVKSLILSLLSLLDASGDREKHLNAAMMSIRDSGANLNKVWAALATLRDRQANVSTSSRSTSTIFSLSFPDPLPPPESVTMMQTRSGANQPHTGCINVFRTAQLLPVIYALVNAAVESEAVRQEIEAGVQAAKERIKEAREAHRIENERFEQEKERRKAKGTKLDKSITEGHKRVVADCDDALKVSLCAHIPRISPFGRDLEGRVYWALTPGMNEREAALDHLQSYSQGRTGKSTSRARRKPLVPSEEDRSALKKWSWFLAVWGERPPVAERTIVHDPDNSEEEGDSEERWWGFWDPEEIKKLVSWIQDKAGLEYMLDKASVKGASVDSKSRTQLPDSDVDLDDLMDGDASDDGMRDVDWEISATPTKDEVRSLVKELEQYATLLKCRIRRHEGIEDAGPSMR</sequence>
<gene>
    <name evidence="13" type="ORF">PAXRUDRAFT_151092</name>
</gene>
<dbReference type="Pfam" id="PF10497">
    <property type="entry name" value="zf-4CXXC_R1"/>
    <property type="match status" value="1"/>
</dbReference>
<accession>A0A0D0DIG1</accession>
<keyword evidence="7" id="KW-0805">Transcription regulation</keyword>
<evidence type="ECO:0000259" key="12">
    <source>
        <dbReference type="Pfam" id="PF10497"/>
    </source>
</evidence>
<protein>
    <recommendedName>
        <fullName evidence="12">Zinc-finger domain-containing protein</fullName>
    </recommendedName>
</protein>
<comment type="subcellular location">
    <subcellularLocation>
        <location evidence="2">Cytoplasm</location>
    </subcellularLocation>
    <subcellularLocation>
        <location evidence="1">Nucleus</location>
    </subcellularLocation>
</comment>
<dbReference type="STRING" id="930991.A0A0D0DIG1"/>
<evidence type="ECO:0000256" key="1">
    <source>
        <dbReference type="ARBA" id="ARBA00004123"/>
    </source>
</evidence>
<keyword evidence="14" id="KW-1185">Reference proteome</keyword>
<evidence type="ECO:0000256" key="3">
    <source>
        <dbReference type="ARBA" id="ARBA00022490"/>
    </source>
</evidence>
<dbReference type="InParanoid" id="A0A0D0DIG1"/>
<feature type="compositionally biased region" description="Basic and acidic residues" evidence="11">
    <location>
        <begin position="241"/>
        <end position="251"/>
    </location>
</feature>
<evidence type="ECO:0000256" key="7">
    <source>
        <dbReference type="ARBA" id="ARBA00023015"/>
    </source>
</evidence>
<dbReference type="PANTHER" id="PTHR31169:SF8">
    <property type="entry name" value="ZINC-FINGER DOMAIN OF MONOAMINE-OXIDASE A REPRESSOR R1 PROTEIN"/>
    <property type="match status" value="1"/>
</dbReference>
<reference evidence="14" key="2">
    <citation type="submission" date="2015-01" db="EMBL/GenBank/DDBJ databases">
        <title>Evolutionary Origins and Diversification of the Mycorrhizal Mutualists.</title>
        <authorList>
            <consortium name="DOE Joint Genome Institute"/>
            <consortium name="Mycorrhizal Genomics Consortium"/>
            <person name="Kohler A."/>
            <person name="Kuo A."/>
            <person name="Nagy L.G."/>
            <person name="Floudas D."/>
            <person name="Copeland A."/>
            <person name="Barry K.W."/>
            <person name="Cichocki N."/>
            <person name="Veneault-Fourrey C."/>
            <person name="LaButti K."/>
            <person name="Lindquist E.A."/>
            <person name="Lipzen A."/>
            <person name="Lundell T."/>
            <person name="Morin E."/>
            <person name="Murat C."/>
            <person name="Riley R."/>
            <person name="Ohm R."/>
            <person name="Sun H."/>
            <person name="Tunlid A."/>
            <person name="Henrissat B."/>
            <person name="Grigoriev I.V."/>
            <person name="Hibbett D.S."/>
            <person name="Martin F."/>
        </authorList>
    </citation>
    <scope>NUCLEOTIDE SEQUENCE [LARGE SCALE GENOMIC DNA]</scope>
    <source>
        <strain evidence="14">Ve08.2h10</strain>
    </source>
</reference>
<evidence type="ECO:0000256" key="2">
    <source>
        <dbReference type="ARBA" id="ARBA00004496"/>
    </source>
</evidence>
<dbReference type="HOGENOM" id="CLU_019575_0_0_1"/>
<evidence type="ECO:0000256" key="11">
    <source>
        <dbReference type="SAM" id="MobiDB-lite"/>
    </source>
</evidence>
<feature type="region of interest" description="Disordered" evidence="11">
    <location>
        <begin position="562"/>
        <end position="583"/>
    </location>
</feature>
<feature type="compositionally biased region" description="Polar residues" evidence="11">
    <location>
        <begin position="1"/>
        <end position="10"/>
    </location>
</feature>
<keyword evidence="10" id="KW-0175">Coiled coil</keyword>
<keyword evidence="9" id="KW-0539">Nucleus</keyword>
<organism evidence="13 14">
    <name type="scientific">Paxillus rubicundulus Ve08.2h10</name>
    <dbReference type="NCBI Taxonomy" id="930991"/>
    <lineage>
        <taxon>Eukaryota</taxon>
        <taxon>Fungi</taxon>
        <taxon>Dikarya</taxon>
        <taxon>Basidiomycota</taxon>
        <taxon>Agaricomycotina</taxon>
        <taxon>Agaricomycetes</taxon>
        <taxon>Agaricomycetidae</taxon>
        <taxon>Boletales</taxon>
        <taxon>Paxilineae</taxon>
        <taxon>Paxillaceae</taxon>
        <taxon>Paxillus</taxon>
    </lineage>
</organism>
<evidence type="ECO:0000256" key="10">
    <source>
        <dbReference type="SAM" id="Coils"/>
    </source>
</evidence>
<feature type="coiled-coil region" evidence="10">
    <location>
        <begin position="459"/>
        <end position="497"/>
    </location>
</feature>
<keyword evidence="5" id="KW-0597">Phosphoprotein</keyword>
<evidence type="ECO:0000313" key="13">
    <source>
        <dbReference type="EMBL" id="KIK90793.1"/>
    </source>
</evidence>
<name>A0A0D0DIG1_9AGAM</name>
<evidence type="ECO:0000256" key="8">
    <source>
        <dbReference type="ARBA" id="ARBA00023163"/>
    </source>
</evidence>
<feature type="region of interest" description="Disordered" evidence="11">
    <location>
        <begin position="203"/>
        <end position="251"/>
    </location>
</feature>
<feature type="region of interest" description="Disordered" evidence="11">
    <location>
        <begin position="664"/>
        <end position="693"/>
    </location>
</feature>
<keyword evidence="6" id="KW-0832">Ubl conjugation</keyword>
<dbReference type="GO" id="GO:0005634">
    <property type="term" value="C:nucleus"/>
    <property type="evidence" value="ECO:0007669"/>
    <property type="project" value="UniProtKB-SubCell"/>
</dbReference>
<dbReference type="Proteomes" id="UP000054538">
    <property type="component" value="Unassembled WGS sequence"/>
</dbReference>
<feature type="compositionally biased region" description="Polar residues" evidence="11">
    <location>
        <begin position="562"/>
        <end position="572"/>
    </location>
</feature>
<dbReference type="GO" id="GO:0005737">
    <property type="term" value="C:cytoplasm"/>
    <property type="evidence" value="ECO:0007669"/>
    <property type="project" value="UniProtKB-SubCell"/>
</dbReference>
<feature type="region of interest" description="Disordered" evidence="11">
    <location>
        <begin position="1"/>
        <end position="40"/>
    </location>
</feature>
<dbReference type="InterPro" id="IPR018866">
    <property type="entry name" value="Znf-4CXXC_R1"/>
</dbReference>
<evidence type="ECO:0000256" key="9">
    <source>
        <dbReference type="ARBA" id="ARBA00023242"/>
    </source>
</evidence>
<dbReference type="AlphaFoldDB" id="A0A0D0DIG1"/>
<evidence type="ECO:0000313" key="14">
    <source>
        <dbReference type="Proteomes" id="UP000054538"/>
    </source>
</evidence>